<organism evidence="1 2">
    <name type="scientific">Agrobacterium tumefaciens</name>
    <dbReference type="NCBI Taxonomy" id="358"/>
    <lineage>
        <taxon>Bacteria</taxon>
        <taxon>Pseudomonadati</taxon>
        <taxon>Pseudomonadota</taxon>
        <taxon>Alphaproteobacteria</taxon>
        <taxon>Hyphomicrobiales</taxon>
        <taxon>Rhizobiaceae</taxon>
        <taxon>Rhizobium/Agrobacterium group</taxon>
        <taxon>Agrobacterium</taxon>
        <taxon>Agrobacterium tumefaciens complex</taxon>
    </lineage>
</organism>
<dbReference type="EMBL" id="JAVDSW010000007">
    <property type="protein sequence ID" value="MDR6705143.1"/>
    <property type="molecule type" value="Genomic_DNA"/>
</dbReference>
<name>A0AAW8M1W2_AGRTU</name>
<protein>
    <submittedName>
        <fullName evidence="1">Uncharacterized protein</fullName>
    </submittedName>
</protein>
<accession>A0AAW8M1W2</accession>
<evidence type="ECO:0000313" key="1">
    <source>
        <dbReference type="EMBL" id="MDR6705143.1"/>
    </source>
</evidence>
<sequence length="61" mass="6619">MNDLASPYLKAQTAIASLKAAVYETLALANGNGLRNVDIGKSLGIYMSHVDHQVYITRRSP</sequence>
<dbReference type="Proteomes" id="UP001265315">
    <property type="component" value="Unassembled WGS sequence"/>
</dbReference>
<dbReference type="RefSeq" id="WP_162691918.1">
    <property type="nucleotide sequence ID" value="NZ_JAGIPM010000008.1"/>
</dbReference>
<gene>
    <name evidence="1" type="ORF">J2W61_005018</name>
</gene>
<comment type="caution">
    <text evidence="1">The sequence shown here is derived from an EMBL/GenBank/DDBJ whole genome shotgun (WGS) entry which is preliminary data.</text>
</comment>
<evidence type="ECO:0000313" key="2">
    <source>
        <dbReference type="Proteomes" id="UP001265315"/>
    </source>
</evidence>
<proteinExistence type="predicted"/>
<reference evidence="1" key="1">
    <citation type="submission" date="2023-07" db="EMBL/GenBank/DDBJ databases">
        <title>Sorghum-associated microbial communities from plants grown in Nebraska, USA.</title>
        <authorList>
            <person name="Schachtman D."/>
        </authorList>
    </citation>
    <scope>NUCLEOTIDE SEQUENCE</scope>
    <source>
        <strain evidence="1">1457</strain>
    </source>
</reference>
<dbReference type="AlphaFoldDB" id="A0AAW8M1W2"/>